<dbReference type="WBParaSite" id="PDA_v2.g11209.t1">
    <property type="protein sequence ID" value="PDA_v2.g11209.t1"/>
    <property type="gene ID" value="PDA_v2.g11209"/>
</dbReference>
<accession>A0A914P0C1</accession>
<dbReference type="Pfam" id="PF10247">
    <property type="entry name" value="Romo1"/>
    <property type="match status" value="1"/>
</dbReference>
<proteinExistence type="predicted"/>
<sequence length="75" mass="7870">MGFMMGAMIGYIVFNLTRESTENVLNGATGVLLGSFAAWRMGLRGTEMVKQIGKVAGSSGGSFGVFMTVAQGLRC</sequence>
<organism evidence="1 2">
    <name type="scientific">Panagrolaimus davidi</name>
    <dbReference type="NCBI Taxonomy" id="227884"/>
    <lineage>
        <taxon>Eukaryota</taxon>
        <taxon>Metazoa</taxon>
        <taxon>Ecdysozoa</taxon>
        <taxon>Nematoda</taxon>
        <taxon>Chromadorea</taxon>
        <taxon>Rhabditida</taxon>
        <taxon>Tylenchina</taxon>
        <taxon>Panagrolaimomorpha</taxon>
        <taxon>Panagrolaimoidea</taxon>
        <taxon>Panagrolaimidae</taxon>
        <taxon>Panagrolaimus</taxon>
    </lineage>
</organism>
<dbReference type="SMART" id="SM01378">
    <property type="entry name" value="Romo1"/>
    <property type="match status" value="1"/>
</dbReference>
<name>A0A914P0C1_9BILA</name>
<keyword evidence="1" id="KW-1185">Reference proteome</keyword>
<dbReference type="AlphaFoldDB" id="A0A914P0C1"/>
<evidence type="ECO:0000313" key="2">
    <source>
        <dbReference type="WBParaSite" id="PDA_v2.g11209.t1"/>
    </source>
</evidence>
<dbReference type="Proteomes" id="UP000887578">
    <property type="component" value="Unplaced"/>
</dbReference>
<dbReference type="InterPro" id="IPR018450">
    <property type="entry name" value="Romo1/Mgr2"/>
</dbReference>
<reference evidence="2" key="1">
    <citation type="submission" date="2022-11" db="UniProtKB">
        <authorList>
            <consortium name="WormBaseParasite"/>
        </authorList>
    </citation>
    <scope>IDENTIFICATION</scope>
</reference>
<protein>
    <submittedName>
        <fullName evidence="2">Reactive oxygen species modulator 1</fullName>
    </submittedName>
</protein>
<evidence type="ECO:0000313" key="1">
    <source>
        <dbReference type="Proteomes" id="UP000887578"/>
    </source>
</evidence>